<evidence type="ECO:0000313" key="2">
    <source>
        <dbReference type="Proteomes" id="UP001571980"/>
    </source>
</evidence>
<sequence length="301" mass="34742">MKPYLHRFMKDFLTGDSPEEVTQLVLSTISEFSMDLRNVFPMEDYDIEVIPVDTWDKARGEKILILPYSELTEDGKVYFHIDDIKDAMENPDLETIKLILWEMLLTKVGYLLYMNYEQARNLEFKNDLVIVSSILSTATLIAIDDIKTISAVLDAKREIIKLDLRAAESLLNTLEFMNFDAQKIAYEDARAKIIRASAQLLDAAVMNWMVIQSISIAPLIDPREEIERFVKEGIFSAENLSERIGEIFSGIWAFYDILKVMGKDKPIELIELRDQIMEYRQRLGLDYQPSTQDFSEKLSVG</sequence>
<dbReference type="GeneID" id="28490714"/>
<accession>A0ABV4T6T2</accession>
<comment type="caution">
    <text evidence="1">The sequence shown here is derived from an EMBL/GenBank/DDBJ whole genome shotgun (WGS) entry which is preliminary data.</text>
</comment>
<gene>
    <name evidence="1" type="ORF">P8X34_08650</name>
</gene>
<dbReference type="RefSeq" id="WP_227805295.1">
    <property type="nucleotide sequence ID" value="NZ_CP010835.1"/>
</dbReference>
<dbReference type="EMBL" id="JARRIG010000005">
    <property type="protein sequence ID" value="MFA4804794.1"/>
    <property type="molecule type" value="Genomic_DNA"/>
</dbReference>
<reference evidence="1 2" key="1">
    <citation type="submission" date="2023-03" db="EMBL/GenBank/DDBJ databases">
        <title>Speciation in Pyrococcus: adaptation to high temperature as a mechanism.</title>
        <authorList>
            <person name="Gu J."/>
        </authorList>
    </citation>
    <scope>NUCLEOTIDE SEQUENCE [LARGE SCALE GENOMIC DNA]</scope>
    <source>
        <strain evidence="1 2">LMOA34</strain>
    </source>
</reference>
<protein>
    <submittedName>
        <fullName evidence="1">Uncharacterized protein</fullName>
    </submittedName>
</protein>
<proteinExistence type="predicted"/>
<organism evidence="1 2">
    <name type="scientific">Pyrococcus kukulkanii</name>
    <dbReference type="NCBI Taxonomy" id="1609559"/>
    <lineage>
        <taxon>Archaea</taxon>
        <taxon>Methanobacteriati</taxon>
        <taxon>Methanobacteriota</taxon>
        <taxon>Thermococci</taxon>
        <taxon>Thermococcales</taxon>
        <taxon>Thermococcaceae</taxon>
        <taxon>Pyrococcus</taxon>
    </lineage>
</organism>
<name>A0ABV4T6T2_9EURY</name>
<evidence type="ECO:0000313" key="1">
    <source>
        <dbReference type="EMBL" id="MFA4804794.1"/>
    </source>
</evidence>
<dbReference type="Proteomes" id="UP001571980">
    <property type="component" value="Unassembled WGS sequence"/>
</dbReference>
<keyword evidence="2" id="KW-1185">Reference proteome</keyword>